<protein>
    <submittedName>
        <fullName evidence="4">Glycosyltransferase</fullName>
    </submittedName>
</protein>
<dbReference type="InterPro" id="IPR051091">
    <property type="entry name" value="O-Glucosyltr/Glycosyltrsf_90"/>
</dbReference>
<evidence type="ECO:0000313" key="5">
    <source>
        <dbReference type="Proteomes" id="UP000555836"/>
    </source>
</evidence>
<dbReference type="Proteomes" id="UP000856022">
    <property type="component" value="Unassembled WGS sequence"/>
</dbReference>
<comment type="caution">
    <text evidence="4">The sequence shown here is derived from an EMBL/GenBank/DDBJ whole genome shotgun (WGS) entry which is preliminary data.</text>
</comment>
<evidence type="ECO:0000313" key="4">
    <source>
        <dbReference type="EMBL" id="NMU28781.1"/>
    </source>
</evidence>
<feature type="domain" description="Glycosyl transferase CAP10" evidence="2">
    <location>
        <begin position="67"/>
        <end position="301"/>
    </location>
</feature>
<dbReference type="AlphaFoldDB" id="A0A7Y0S9E9"/>
<dbReference type="EMBL" id="JABCLD010002028">
    <property type="protein sequence ID" value="NMU28781.1"/>
    <property type="molecule type" value="Genomic_DNA"/>
</dbReference>
<proteinExistence type="predicted"/>
<evidence type="ECO:0000313" key="3">
    <source>
        <dbReference type="EMBL" id="HAS6677780.1"/>
    </source>
</evidence>
<reference evidence="3" key="2">
    <citation type="submission" date="2019-12" db="EMBL/GenBank/DDBJ databases">
        <authorList>
            <consortium name="NCBI Pathogen Detection Project"/>
        </authorList>
    </citation>
    <scope>NUCLEOTIDE SEQUENCE</scope>
    <source>
        <strain evidence="3">1930</strain>
    </source>
</reference>
<dbReference type="RefSeq" id="WP_108744586.1">
    <property type="nucleotide sequence ID" value="NZ_CP020034.1"/>
</dbReference>
<keyword evidence="1 4" id="KW-0808">Transferase</keyword>
<dbReference type="GO" id="GO:0016740">
    <property type="term" value="F:transferase activity"/>
    <property type="evidence" value="ECO:0007669"/>
    <property type="project" value="UniProtKB-KW"/>
</dbReference>
<dbReference type="Pfam" id="PF05686">
    <property type="entry name" value="Glyco_transf_90"/>
    <property type="match status" value="1"/>
</dbReference>
<reference evidence="3" key="1">
    <citation type="journal article" date="2018" name="Genome Biol.">
        <title>SKESA: strategic k-mer extension for scrupulous assemblies.</title>
        <authorList>
            <person name="Souvorov A."/>
            <person name="Agarwala R."/>
            <person name="Lipman D.J."/>
        </authorList>
    </citation>
    <scope>NUCLEOTIDE SEQUENCE</scope>
    <source>
        <strain evidence="3">1930</strain>
    </source>
</reference>
<dbReference type="EMBL" id="DACQKT010000005">
    <property type="protein sequence ID" value="HAS6677780.1"/>
    <property type="molecule type" value="Genomic_DNA"/>
</dbReference>
<dbReference type="PANTHER" id="PTHR12203:SF35">
    <property type="entry name" value="PROTEIN O-GLUCOSYLTRANSFERASE 1"/>
    <property type="match status" value="1"/>
</dbReference>
<evidence type="ECO:0000259" key="2">
    <source>
        <dbReference type="SMART" id="SM00672"/>
    </source>
</evidence>
<organism evidence="4 5">
    <name type="scientific">Vibrio parahaemolyticus</name>
    <dbReference type="NCBI Taxonomy" id="670"/>
    <lineage>
        <taxon>Bacteria</taxon>
        <taxon>Pseudomonadati</taxon>
        <taxon>Pseudomonadota</taxon>
        <taxon>Gammaproteobacteria</taxon>
        <taxon>Vibrionales</taxon>
        <taxon>Vibrionaceae</taxon>
        <taxon>Vibrio</taxon>
    </lineage>
</organism>
<accession>A0A7Y0S9E9</accession>
<dbReference type="PANTHER" id="PTHR12203">
    <property type="entry name" value="KDEL LYS-ASP-GLU-LEU CONTAINING - RELATED"/>
    <property type="match status" value="1"/>
</dbReference>
<reference evidence="4 5" key="3">
    <citation type="submission" date="2020-04" db="EMBL/GenBank/DDBJ databases">
        <title>Whole-genome sequencing of Vibrio spp. from China reveals different genetic environments of blaCTX-M-14 among diverse lineages.</title>
        <authorList>
            <person name="Zheng Z."/>
            <person name="Ye L."/>
            <person name="Chen S."/>
        </authorList>
    </citation>
    <scope>NUCLEOTIDE SEQUENCE [LARGE SCALE GENOMIC DNA]</scope>
    <source>
        <strain evidence="4 5">Vb0574</strain>
    </source>
</reference>
<dbReference type="SMART" id="SM00672">
    <property type="entry name" value="CAP10"/>
    <property type="match status" value="1"/>
</dbReference>
<dbReference type="InterPro" id="IPR006598">
    <property type="entry name" value="CAP10"/>
</dbReference>
<dbReference type="Proteomes" id="UP000555836">
    <property type="component" value="Unassembled WGS sequence"/>
</dbReference>
<gene>
    <name evidence="4" type="ORF">HKB21_24525</name>
    <name evidence="3" type="ORF">I7278_13255</name>
</gene>
<evidence type="ECO:0000256" key="1">
    <source>
        <dbReference type="ARBA" id="ARBA00022679"/>
    </source>
</evidence>
<name>A0A7Y0S9E9_VIBPH</name>
<sequence>MSFRKFKYYFLNSLQVLIPDTLRRRLTNKLIQKTPLNSYIQDRVNYYNKVDAQFELPKGTSTCVGKFKKTGGTTYYFDLRKVVKSFPSQCLFQFLNGDISHIPEYPSFLKSRPITGDNQNSVLLKLNEIRHFQFTSDSLPFRKKKNMVAWRGAGYQLHRKKVIEQYYTHPLCNIGQTQPTNGDPWEKEFMSIEEQLHYKFLLAIEGNDVATNLKWAMSSNSLVIMSKPKYETWFMEGRLEAGVHYVEVANDYSDLIEKMEYYIAHPDEAENIINNAHAWVDQFRNQKRERLISLLVAKKYFEKSGQM</sequence>